<protein>
    <submittedName>
        <fullName evidence="3">DNA-binding protein</fullName>
    </submittedName>
</protein>
<evidence type="ECO:0000259" key="2">
    <source>
        <dbReference type="PROSITE" id="PS50943"/>
    </source>
</evidence>
<evidence type="ECO:0000256" key="1">
    <source>
        <dbReference type="SAM" id="MobiDB-lite"/>
    </source>
</evidence>
<comment type="caution">
    <text evidence="3">The sequence shown here is derived from an EMBL/GenBank/DDBJ whole genome shotgun (WGS) entry which is preliminary data.</text>
</comment>
<dbReference type="PANTHER" id="PTHR35010:SF2">
    <property type="entry name" value="BLL4672 PROTEIN"/>
    <property type="match status" value="1"/>
</dbReference>
<keyword evidence="3" id="KW-0238">DNA-binding</keyword>
<keyword evidence="4" id="KW-1185">Reference proteome</keyword>
<evidence type="ECO:0000313" key="4">
    <source>
        <dbReference type="Proteomes" id="UP000622166"/>
    </source>
</evidence>
<dbReference type="PROSITE" id="PS50943">
    <property type="entry name" value="HTH_CROC1"/>
    <property type="match status" value="1"/>
</dbReference>
<dbReference type="Gene3D" id="3.30.450.180">
    <property type="match status" value="1"/>
</dbReference>
<dbReference type="SUPFAM" id="SSF47413">
    <property type="entry name" value="lambda repressor-like DNA-binding domains"/>
    <property type="match status" value="1"/>
</dbReference>
<proteinExistence type="predicted"/>
<dbReference type="InterPro" id="IPR001387">
    <property type="entry name" value="Cro/C1-type_HTH"/>
</dbReference>
<gene>
    <name evidence="3" type="ORF">GCM10010365_07200</name>
</gene>
<dbReference type="Pfam" id="PF13560">
    <property type="entry name" value="HTH_31"/>
    <property type="match status" value="1"/>
</dbReference>
<dbReference type="CDD" id="cd00093">
    <property type="entry name" value="HTH_XRE"/>
    <property type="match status" value="1"/>
</dbReference>
<dbReference type="Proteomes" id="UP000622166">
    <property type="component" value="Unassembled WGS sequence"/>
</dbReference>
<feature type="domain" description="HTH cro/C1-type" evidence="2">
    <location>
        <begin position="60"/>
        <end position="107"/>
    </location>
</feature>
<dbReference type="GO" id="GO:0003677">
    <property type="term" value="F:DNA binding"/>
    <property type="evidence" value="ECO:0007669"/>
    <property type="project" value="UniProtKB-KW"/>
</dbReference>
<organism evidence="3 4">
    <name type="scientific">Streptomyces poonensis</name>
    <dbReference type="NCBI Taxonomy" id="68255"/>
    <lineage>
        <taxon>Bacteria</taxon>
        <taxon>Bacillati</taxon>
        <taxon>Actinomycetota</taxon>
        <taxon>Actinomycetes</taxon>
        <taxon>Kitasatosporales</taxon>
        <taxon>Streptomycetaceae</taxon>
        <taxon>Streptomyces</taxon>
    </lineage>
</organism>
<dbReference type="InterPro" id="IPR041413">
    <property type="entry name" value="MLTR_LBD"/>
</dbReference>
<dbReference type="Pfam" id="PF17765">
    <property type="entry name" value="MLTR_LBD"/>
    <property type="match status" value="1"/>
</dbReference>
<dbReference type="PANTHER" id="PTHR35010">
    <property type="entry name" value="BLL4672 PROTEIN-RELATED"/>
    <property type="match status" value="1"/>
</dbReference>
<dbReference type="AlphaFoldDB" id="A0A918UCD8"/>
<reference evidence="3" key="2">
    <citation type="submission" date="2020-09" db="EMBL/GenBank/DDBJ databases">
        <authorList>
            <person name="Sun Q."/>
            <person name="Ohkuma M."/>
        </authorList>
    </citation>
    <scope>NUCLEOTIDE SEQUENCE</scope>
    <source>
        <strain evidence="3">JCM 4815</strain>
    </source>
</reference>
<feature type="compositionally biased region" description="Low complexity" evidence="1">
    <location>
        <begin position="10"/>
        <end position="19"/>
    </location>
</feature>
<dbReference type="EMBL" id="BMVW01000001">
    <property type="protein sequence ID" value="GGY91352.1"/>
    <property type="molecule type" value="Genomic_DNA"/>
</dbReference>
<dbReference type="RefSeq" id="WP_189855153.1">
    <property type="nucleotide sequence ID" value="NZ_BMVW01000001.1"/>
</dbReference>
<dbReference type="SMART" id="SM00530">
    <property type="entry name" value="HTH_XRE"/>
    <property type="match status" value="1"/>
</dbReference>
<dbReference type="Gene3D" id="1.10.260.40">
    <property type="entry name" value="lambda repressor-like DNA-binding domains"/>
    <property type="match status" value="1"/>
</dbReference>
<dbReference type="InterPro" id="IPR010982">
    <property type="entry name" value="Lambda_DNA-bd_dom_sf"/>
</dbReference>
<feature type="region of interest" description="Disordered" evidence="1">
    <location>
        <begin position="1"/>
        <end position="24"/>
    </location>
</feature>
<reference evidence="3" key="1">
    <citation type="journal article" date="2014" name="Int. J. Syst. Evol. Microbiol.">
        <title>Complete genome sequence of Corynebacterium casei LMG S-19264T (=DSM 44701T), isolated from a smear-ripened cheese.</title>
        <authorList>
            <consortium name="US DOE Joint Genome Institute (JGI-PGF)"/>
            <person name="Walter F."/>
            <person name="Albersmeier A."/>
            <person name="Kalinowski J."/>
            <person name="Ruckert C."/>
        </authorList>
    </citation>
    <scope>NUCLEOTIDE SEQUENCE</scope>
    <source>
        <strain evidence="3">JCM 4815</strain>
    </source>
</reference>
<evidence type="ECO:0000313" key="3">
    <source>
        <dbReference type="EMBL" id="GGY91352.1"/>
    </source>
</evidence>
<name>A0A918UCD8_9ACTN</name>
<sequence length="313" mass="34955">MDRQPESVQGAEVAGETAGAAGGALDRRAELSEFLRTRRARLKPEDVGLPDYGRHRRVPGLRREELAQLAGVSVAYYTRLEQGNGRNVSAEVLGSIARALRLTDAEHAHLVHLAKPKAHKKKMSARTQQVRGALRQLLDGMEGIPAYVVGRRSDVLAWNRMAAALFGDWAELPPQERNWARMVFLLPEYRELFVTWDSKAADVVAHLRMDAGCHPDDPRLSALVGELSVKSAEFRRLWATHDVKEKSHGVKRLHHPLVGELTLSFETFRLPDDTEQSLVTYHAEPGSPSAEALRLLASWGTDAHRLRQEPKEV</sequence>
<accession>A0A918UCD8</accession>